<evidence type="ECO:0000313" key="1">
    <source>
        <dbReference type="EMBL" id="RYQ97196.1"/>
    </source>
</evidence>
<accession>A0A444Y5Q4</accession>
<gene>
    <name evidence="1" type="ORF">Ahy_B08g093213</name>
</gene>
<reference evidence="1 2" key="1">
    <citation type="submission" date="2019-01" db="EMBL/GenBank/DDBJ databases">
        <title>Sequencing of cultivated peanut Arachis hypogaea provides insights into genome evolution and oil improvement.</title>
        <authorList>
            <person name="Chen X."/>
        </authorList>
    </citation>
    <scope>NUCLEOTIDE SEQUENCE [LARGE SCALE GENOMIC DNA]</scope>
    <source>
        <strain evidence="2">cv. Fuhuasheng</strain>
        <tissue evidence="1">Leaves</tissue>
    </source>
</reference>
<name>A0A444Y5Q4_ARAHY</name>
<organism evidence="1 2">
    <name type="scientific">Arachis hypogaea</name>
    <name type="common">Peanut</name>
    <dbReference type="NCBI Taxonomy" id="3818"/>
    <lineage>
        <taxon>Eukaryota</taxon>
        <taxon>Viridiplantae</taxon>
        <taxon>Streptophyta</taxon>
        <taxon>Embryophyta</taxon>
        <taxon>Tracheophyta</taxon>
        <taxon>Spermatophyta</taxon>
        <taxon>Magnoliopsida</taxon>
        <taxon>eudicotyledons</taxon>
        <taxon>Gunneridae</taxon>
        <taxon>Pentapetalae</taxon>
        <taxon>rosids</taxon>
        <taxon>fabids</taxon>
        <taxon>Fabales</taxon>
        <taxon>Fabaceae</taxon>
        <taxon>Papilionoideae</taxon>
        <taxon>50 kb inversion clade</taxon>
        <taxon>dalbergioids sensu lato</taxon>
        <taxon>Dalbergieae</taxon>
        <taxon>Pterocarpus clade</taxon>
        <taxon>Arachis</taxon>
    </lineage>
</organism>
<protein>
    <submittedName>
        <fullName evidence="1">Uncharacterized protein</fullName>
    </submittedName>
</protein>
<dbReference type="Proteomes" id="UP000289738">
    <property type="component" value="Chromosome B08"/>
</dbReference>
<dbReference type="AlphaFoldDB" id="A0A444Y5Q4"/>
<evidence type="ECO:0000313" key="2">
    <source>
        <dbReference type="Proteomes" id="UP000289738"/>
    </source>
</evidence>
<comment type="caution">
    <text evidence="1">The sequence shown here is derived from an EMBL/GenBank/DDBJ whole genome shotgun (WGS) entry which is preliminary data.</text>
</comment>
<dbReference type="EMBL" id="SDMP01000018">
    <property type="protein sequence ID" value="RYQ97196.1"/>
    <property type="molecule type" value="Genomic_DNA"/>
</dbReference>
<sequence length="140" mass="15943">MAKTLVVSAAVSQPMDVPPFMRSLDIDAMHAPEFSEYANIGVADLKDGEFRIGMEYGSIKSVIAIIRNYTISRGVDYVVYEYESQTFYAKFKNYGRGCDWLIRAILIQKKACWEIRRYNGSHTCSMGTISQDYSNRGVQR</sequence>
<proteinExistence type="predicted"/>
<keyword evidence="2" id="KW-1185">Reference proteome</keyword>